<gene>
    <name evidence="2" type="ORF">LCGC14_0737880</name>
</gene>
<comment type="caution">
    <text evidence="2">The sequence shown here is derived from an EMBL/GenBank/DDBJ whole genome shotgun (WGS) entry which is preliminary data.</text>
</comment>
<sequence length="116" mass="13808">MVFGKGQQTEMKEISKQGALAKHKKYSQEGEDNPNWKNGISKDNYHYKKIQKEKYPEKDKARDLVHKALKSGKLIKPDNCRDCKRRTNRLHAHHEDYNQPLKVKWLCVGCHRERHR</sequence>
<accession>A0A0F9QSN1</accession>
<protein>
    <recommendedName>
        <fullName evidence="3">Nuclease associated modular domain-containing protein</fullName>
    </recommendedName>
</protein>
<name>A0A0F9QSN1_9ZZZZ</name>
<dbReference type="EMBL" id="LAZR01001731">
    <property type="protein sequence ID" value="KKN40017.1"/>
    <property type="molecule type" value="Genomic_DNA"/>
</dbReference>
<evidence type="ECO:0000256" key="1">
    <source>
        <dbReference type="SAM" id="MobiDB-lite"/>
    </source>
</evidence>
<proteinExistence type="predicted"/>
<reference evidence="2" key="1">
    <citation type="journal article" date="2015" name="Nature">
        <title>Complex archaea that bridge the gap between prokaryotes and eukaryotes.</title>
        <authorList>
            <person name="Spang A."/>
            <person name="Saw J.H."/>
            <person name="Jorgensen S.L."/>
            <person name="Zaremba-Niedzwiedzka K."/>
            <person name="Martijn J."/>
            <person name="Lind A.E."/>
            <person name="van Eijk R."/>
            <person name="Schleper C."/>
            <person name="Guy L."/>
            <person name="Ettema T.J."/>
        </authorList>
    </citation>
    <scope>NUCLEOTIDE SEQUENCE</scope>
</reference>
<evidence type="ECO:0000313" key="2">
    <source>
        <dbReference type="EMBL" id="KKN40017.1"/>
    </source>
</evidence>
<dbReference type="AlphaFoldDB" id="A0A0F9QSN1"/>
<evidence type="ECO:0008006" key="3">
    <source>
        <dbReference type="Google" id="ProtNLM"/>
    </source>
</evidence>
<organism evidence="2">
    <name type="scientific">marine sediment metagenome</name>
    <dbReference type="NCBI Taxonomy" id="412755"/>
    <lineage>
        <taxon>unclassified sequences</taxon>
        <taxon>metagenomes</taxon>
        <taxon>ecological metagenomes</taxon>
    </lineage>
</organism>
<feature type="region of interest" description="Disordered" evidence="1">
    <location>
        <begin position="16"/>
        <end position="44"/>
    </location>
</feature>